<comment type="caution">
    <text evidence="2">The sequence shown here is derived from an EMBL/GenBank/DDBJ whole genome shotgun (WGS) entry which is preliminary data.</text>
</comment>
<dbReference type="Pfam" id="PF15919">
    <property type="entry name" value="HicB_lk_antitox"/>
    <property type="match status" value="1"/>
</dbReference>
<evidence type="ECO:0000313" key="2">
    <source>
        <dbReference type="EMBL" id="EEW93328.2"/>
    </source>
</evidence>
<gene>
    <name evidence="2" type="ORF">HMPREF0446_00210</name>
</gene>
<dbReference type="HOGENOM" id="CLU_114047_0_2_9"/>
<reference evidence="2" key="2">
    <citation type="submission" date="2011-10" db="EMBL/GenBank/DDBJ databases">
        <title>The Genome Sequence of Granulicatella elegans ATCC 700633.</title>
        <authorList>
            <consortium name="The Broad Institute Genome Sequencing Platform"/>
            <consortium name="The Broad Institute Genome Sequencing Center for Infectious Disease"/>
            <person name="Earl A."/>
            <person name="Ward D."/>
            <person name="Feldgarden M."/>
            <person name="Gevers D."/>
            <person name="Sibley C.D."/>
            <person name="Field T.R."/>
            <person name="Grinwis M."/>
            <person name="Eshaghurshan C.S."/>
            <person name="Surette M.G."/>
            <person name="Young S.K."/>
            <person name="Zeng Q."/>
            <person name="Gargeya S."/>
            <person name="Fitzgerald M."/>
            <person name="Haas B."/>
            <person name="Abouelleil A."/>
            <person name="Alvarado L."/>
            <person name="Arachchi H.M."/>
            <person name="Berlin A."/>
            <person name="Brown A."/>
            <person name="Chapman S.B."/>
            <person name="Chen Z."/>
            <person name="Dunbar C."/>
            <person name="Freedman E."/>
            <person name="Gearin G."/>
            <person name="Goldberg J."/>
            <person name="Griggs A."/>
            <person name="Gujja S."/>
            <person name="Heiman D."/>
            <person name="Howarth C."/>
            <person name="Larson L."/>
            <person name="Lui A."/>
            <person name="MacDonald P.J.P."/>
            <person name="Montmayeur A."/>
            <person name="Murphy C."/>
            <person name="Neiman D."/>
            <person name="Pearson M."/>
            <person name="Priest M."/>
            <person name="Roberts A."/>
            <person name="Saif S."/>
            <person name="Shea T."/>
            <person name="Shenoy N."/>
            <person name="Sisk P."/>
            <person name="Stolte C."/>
            <person name="Sykes S."/>
            <person name="Wortman J."/>
            <person name="Nusbaum C."/>
            <person name="Birren B."/>
        </authorList>
    </citation>
    <scope>NUCLEOTIDE SEQUENCE [LARGE SCALE GENOMIC DNA]</scope>
    <source>
        <strain evidence="2">ATCC 700633</strain>
    </source>
</reference>
<protein>
    <recommendedName>
        <fullName evidence="1">HicB-like antitoxin of toxin-antitoxin system domain-containing protein</fullName>
    </recommendedName>
</protein>
<dbReference type="Proteomes" id="UP000002939">
    <property type="component" value="Unassembled WGS sequence"/>
</dbReference>
<evidence type="ECO:0000313" key="3">
    <source>
        <dbReference type="Proteomes" id="UP000002939"/>
    </source>
</evidence>
<dbReference type="InterPro" id="IPR031807">
    <property type="entry name" value="HicB-like"/>
</dbReference>
<organism evidence="2 3">
    <name type="scientific">Granulicatella elegans ATCC 700633</name>
    <dbReference type="NCBI Taxonomy" id="626369"/>
    <lineage>
        <taxon>Bacteria</taxon>
        <taxon>Bacillati</taxon>
        <taxon>Bacillota</taxon>
        <taxon>Bacilli</taxon>
        <taxon>Lactobacillales</taxon>
        <taxon>Carnobacteriaceae</taxon>
        <taxon>Granulicatella</taxon>
    </lineage>
</organism>
<dbReference type="STRING" id="626369.HMPREF0446_00210"/>
<dbReference type="eggNOG" id="COG1598">
    <property type="taxonomic scope" value="Bacteria"/>
</dbReference>
<reference evidence="2" key="1">
    <citation type="submission" date="2009-09" db="EMBL/GenBank/DDBJ databases">
        <authorList>
            <consortium name="The Broad Institute Genome Sequencing Platform"/>
            <person name="Ward D."/>
            <person name="Feldgarden M."/>
            <person name="Earl A."/>
            <person name="Young S.K."/>
            <person name="Zeng Q."/>
            <person name="Koehrsen M."/>
            <person name="Alvarado L."/>
            <person name="Berlin A."/>
            <person name="Bochicchio J."/>
            <person name="Borenstein D."/>
            <person name="Chapman S.B."/>
            <person name="Chen Z."/>
            <person name="Engels R."/>
            <person name="Freedman E."/>
            <person name="Gellesch M."/>
            <person name="Goldberg J."/>
            <person name="Griggs A."/>
            <person name="Gujja S."/>
            <person name="Heilman E."/>
            <person name="Heiman D."/>
            <person name="Hepburn T."/>
            <person name="Howarth C."/>
            <person name="Jen D."/>
            <person name="Larson L."/>
            <person name="Lewis B."/>
            <person name="Mehta T."/>
            <person name="Park D."/>
            <person name="Pearson M."/>
            <person name="Roberts A."/>
            <person name="Saif S."/>
            <person name="Shea T."/>
            <person name="Shenoy N."/>
            <person name="Sisk P."/>
            <person name="Stolte C."/>
            <person name="Sykes S."/>
            <person name="Thomson T."/>
            <person name="Walk T."/>
            <person name="White J."/>
            <person name="Yandava C."/>
            <person name="Sibley C.D."/>
            <person name="Field T.R."/>
            <person name="Grinwis M."/>
            <person name="Eshaghurshan C.S."/>
            <person name="Surette M.G."/>
            <person name="Haas B."/>
            <person name="Nusbaum C."/>
            <person name="Birren B."/>
        </authorList>
    </citation>
    <scope>NUCLEOTIDE SEQUENCE [LARGE SCALE GENOMIC DNA]</scope>
    <source>
        <strain evidence="2">ATCC 700633</strain>
    </source>
</reference>
<evidence type="ECO:0000259" key="1">
    <source>
        <dbReference type="Pfam" id="PF15919"/>
    </source>
</evidence>
<name>D0BJS5_9LACT</name>
<dbReference type="RefSeq" id="WP_020991375.1">
    <property type="nucleotide sequence ID" value="NZ_KI391971.1"/>
</dbReference>
<proteinExistence type="predicted"/>
<dbReference type="EMBL" id="ACRF02000014">
    <property type="protein sequence ID" value="EEW93328.2"/>
    <property type="molecule type" value="Genomic_DNA"/>
</dbReference>
<accession>D0BJS5</accession>
<feature type="domain" description="HicB-like antitoxin of toxin-antitoxin system" evidence="1">
    <location>
        <begin position="5"/>
        <end position="111"/>
    </location>
</feature>
<dbReference type="SUPFAM" id="SSF143100">
    <property type="entry name" value="TTHA1013/TTHA0281-like"/>
    <property type="match status" value="1"/>
</dbReference>
<dbReference type="AlphaFoldDB" id="D0BJS5"/>
<sequence>MLKSYPAIFHKEDDGSFWVEFPEFHGGTQGDSLEESMKNAKEMLESVLALYIDEGKELPTPTDINTLTVENGFVSMILADPTPFIRNNKAIRKNVTVPEWLVRLADRQSINYSEVLTQALQNQLKV</sequence>
<dbReference type="OrthoDB" id="5419659at2"/>
<keyword evidence="3" id="KW-1185">Reference proteome</keyword>
<dbReference type="InterPro" id="IPR035069">
    <property type="entry name" value="TTHA1013/TTHA0281-like"/>
</dbReference>
<dbReference type="Gene3D" id="3.30.160.250">
    <property type="match status" value="1"/>
</dbReference>